<feature type="region of interest" description="Disordered" evidence="1">
    <location>
        <begin position="147"/>
        <end position="166"/>
    </location>
</feature>
<feature type="domain" description="PHB accumulation regulatory" evidence="2">
    <location>
        <begin position="77"/>
        <end position="116"/>
    </location>
</feature>
<keyword evidence="4" id="KW-0238">DNA-binding</keyword>
<organism evidence="4 5">
    <name type="scientific">Tsuneonella dongtanensis</name>
    <dbReference type="NCBI Taxonomy" id="692370"/>
    <lineage>
        <taxon>Bacteria</taxon>
        <taxon>Pseudomonadati</taxon>
        <taxon>Pseudomonadota</taxon>
        <taxon>Alphaproteobacteria</taxon>
        <taxon>Sphingomonadales</taxon>
        <taxon>Erythrobacteraceae</taxon>
        <taxon>Tsuneonella</taxon>
    </lineage>
</organism>
<dbReference type="RefSeq" id="WP_067680231.1">
    <property type="nucleotide sequence ID" value="NZ_CP016591.1"/>
</dbReference>
<protein>
    <submittedName>
        <fullName evidence="4">PHB/PHA accumulation regulator DNA-binding domain protein</fullName>
    </submittedName>
</protein>
<feature type="domain" description="PHA accumulation regulator DNA-binding N-terminal" evidence="3">
    <location>
        <begin position="12"/>
        <end position="71"/>
    </location>
</feature>
<dbReference type="InterPro" id="IPR010134">
    <property type="entry name" value="PHA_reg_PhaR"/>
</dbReference>
<dbReference type="KEGG" id="ado:A6F68_02352"/>
<proteinExistence type="predicted"/>
<evidence type="ECO:0000259" key="2">
    <source>
        <dbReference type="Pfam" id="PF05233"/>
    </source>
</evidence>
<evidence type="ECO:0000256" key="1">
    <source>
        <dbReference type="SAM" id="MobiDB-lite"/>
    </source>
</evidence>
<name>A0A1B2AFG3_9SPHN</name>
<dbReference type="GO" id="GO:0006355">
    <property type="term" value="P:regulation of DNA-templated transcription"/>
    <property type="evidence" value="ECO:0007669"/>
    <property type="project" value="InterPro"/>
</dbReference>
<dbReference type="InterPro" id="IPR012909">
    <property type="entry name" value="PHA_DNA-bd_N"/>
</dbReference>
<gene>
    <name evidence="4" type="ORF">A6F68_02352</name>
</gene>
<dbReference type="PATRIC" id="fig|692370.5.peg.2366"/>
<dbReference type="EMBL" id="CP016591">
    <property type="protein sequence ID" value="ANY20851.1"/>
    <property type="molecule type" value="Genomic_DNA"/>
</dbReference>
<dbReference type="GO" id="GO:0003677">
    <property type="term" value="F:DNA binding"/>
    <property type="evidence" value="ECO:0007669"/>
    <property type="project" value="UniProtKB-KW"/>
</dbReference>
<sequence>MAKRDSADGAIVIKKYANRRLYNTGTSSYITLDDLAKMTRDNVDFKVLDAKTGDDITHTILTQIIMEEESSGGEQMLPIGFLRQLISMYGNSMQSMVPSYLDAMMENFRANQNKLHEAFMARAGGTPLGKIAETNMAMMRAATDALMPKRGGGGKPTPAPTPSAKTDEIAELRAQMAAMQKKLDDLGQ</sequence>
<accession>A0A1B2AFG3</accession>
<dbReference type="Proteomes" id="UP000092932">
    <property type="component" value="Chromosome"/>
</dbReference>
<dbReference type="NCBIfam" id="TIGR01848">
    <property type="entry name" value="PHA_reg_PhaR"/>
    <property type="match status" value="1"/>
</dbReference>
<dbReference type="STRING" id="692370.A6F68_02352"/>
<keyword evidence="5" id="KW-1185">Reference proteome</keyword>
<dbReference type="AlphaFoldDB" id="A0A1B2AFG3"/>
<dbReference type="Pfam" id="PF07879">
    <property type="entry name" value="PHB_acc_N"/>
    <property type="match status" value="1"/>
</dbReference>
<evidence type="ECO:0000313" key="4">
    <source>
        <dbReference type="EMBL" id="ANY20851.1"/>
    </source>
</evidence>
<reference evidence="4 5" key="1">
    <citation type="submission" date="2016-07" db="EMBL/GenBank/DDBJ databases">
        <title>Complete genome sequence of Altererythrobacter dongtanensis KCTC 22672, a type strain with esterase isolated from tidal flat.</title>
        <authorList>
            <person name="Cheng H."/>
            <person name="Wu Y.-H."/>
            <person name="Zhou P."/>
            <person name="Huo Y.-Y."/>
            <person name="Wang C.-S."/>
            <person name="Xu X.-W."/>
        </authorList>
    </citation>
    <scope>NUCLEOTIDE SEQUENCE [LARGE SCALE GENOMIC DNA]</scope>
    <source>
        <strain evidence="4 5">KCTC 22672</strain>
    </source>
</reference>
<dbReference type="OrthoDB" id="9795345at2"/>
<dbReference type="InterPro" id="IPR007897">
    <property type="entry name" value="PHB_accumulat"/>
</dbReference>
<dbReference type="Pfam" id="PF05233">
    <property type="entry name" value="PHB_acc"/>
    <property type="match status" value="1"/>
</dbReference>
<evidence type="ECO:0000313" key="5">
    <source>
        <dbReference type="Proteomes" id="UP000092932"/>
    </source>
</evidence>
<evidence type="ECO:0000259" key="3">
    <source>
        <dbReference type="Pfam" id="PF07879"/>
    </source>
</evidence>